<reference evidence="3 4" key="1">
    <citation type="submission" date="2024-03" db="EMBL/GenBank/DDBJ databases">
        <title>Draft genome sequence of Pseudonocardia nematodicida JCM 31783.</title>
        <authorList>
            <person name="Butdee W."/>
            <person name="Duangmal K."/>
        </authorList>
    </citation>
    <scope>NUCLEOTIDE SEQUENCE [LARGE SCALE GENOMIC DNA]</scope>
    <source>
        <strain evidence="3 4">JCM 31783</strain>
    </source>
</reference>
<comment type="caution">
    <text evidence="3">The sequence shown here is derived from an EMBL/GenBank/DDBJ whole genome shotgun (WGS) entry which is preliminary data.</text>
</comment>
<sequence length="181" mass="18654">MRKSLRGAIVGATLMPLAFAAPGMAFAGDEHGGDHKNKHDHGHHEDTAGSPVDGIDAPSDVAPELPTTPLDPILDMVGDDLDLDLGLPGDSDDATEAVDDVVEEGEDVLDEIDEAAGEADEAAGELDEAAGEVVEEIENALDEATEGVDAPEAPEAPTDLETPDALDAMPEFPTVDDVVAL</sequence>
<keyword evidence="2" id="KW-0732">Signal</keyword>
<feature type="chain" id="PRO_5046160658" evidence="2">
    <location>
        <begin position="21"/>
        <end position="181"/>
    </location>
</feature>
<name>A0ABV1KG18_9PSEU</name>
<accession>A0ABV1KG18</accession>
<dbReference type="RefSeq" id="WP_349300196.1">
    <property type="nucleotide sequence ID" value="NZ_JBEDNQ010000009.1"/>
</dbReference>
<organism evidence="3 4">
    <name type="scientific">Pseudonocardia nematodicida</name>
    <dbReference type="NCBI Taxonomy" id="1206997"/>
    <lineage>
        <taxon>Bacteria</taxon>
        <taxon>Bacillati</taxon>
        <taxon>Actinomycetota</taxon>
        <taxon>Actinomycetes</taxon>
        <taxon>Pseudonocardiales</taxon>
        <taxon>Pseudonocardiaceae</taxon>
        <taxon>Pseudonocardia</taxon>
    </lineage>
</organism>
<dbReference type="EMBL" id="JBEDNQ010000009">
    <property type="protein sequence ID" value="MEQ3553131.1"/>
    <property type="molecule type" value="Genomic_DNA"/>
</dbReference>
<evidence type="ECO:0000256" key="1">
    <source>
        <dbReference type="SAM" id="MobiDB-lite"/>
    </source>
</evidence>
<feature type="signal peptide" evidence="2">
    <location>
        <begin position="1"/>
        <end position="20"/>
    </location>
</feature>
<feature type="compositionally biased region" description="Basic and acidic residues" evidence="1">
    <location>
        <begin position="29"/>
        <end position="47"/>
    </location>
</feature>
<evidence type="ECO:0000256" key="2">
    <source>
        <dbReference type="SAM" id="SignalP"/>
    </source>
</evidence>
<feature type="region of interest" description="Disordered" evidence="1">
    <location>
        <begin position="144"/>
        <end position="181"/>
    </location>
</feature>
<gene>
    <name evidence="3" type="ORF">WIS52_21900</name>
</gene>
<evidence type="ECO:0000313" key="3">
    <source>
        <dbReference type="EMBL" id="MEQ3553131.1"/>
    </source>
</evidence>
<feature type="region of interest" description="Disordered" evidence="1">
    <location>
        <begin position="29"/>
        <end position="67"/>
    </location>
</feature>
<proteinExistence type="predicted"/>
<evidence type="ECO:0000313" key="4">
    <source>
        <dbReference type="Proteomes" id="UP001494902"/>
    </source>
</evidence>
<protein>
    <submittedName>
        <fullName evidence="3">Uncharacterized protein</fullName>
    </submittedName>
</protein>
<dbReference type="Proteomes" id="UP001494902">
    <property type="component" value="Unassembled WGS sequence"/>
</dbReference>
<keyword evidence="4" id="KW-1185">Reference proteome</keyword>